<keyword evidence="4 6" id="KW-1133">Transmembrane helix</keyword>
<keyword evidence="2" id="KW-0813">Transport</keyword>
<feature type="transmembrane region" description="Helical" evidence="6">
    <location>
        <begin position="190"/>
        <end position="210"/>
    </location>
</feature>
<keyword evidence="5 6" id="KW-0472">Membrane</keyword>
<evidence type="ECO:0000256" key="2">
    <source>
        <dbReference type="ARBA" id="ARBA00022448"/>
    </source>
</evidence>
<dbReference type="SUPFAM" id="SSF103473">
    <property type="entry name" value="MFS general substrate transporter"/>
    <property type="match status" value="1"/>
</dbReference>
<feature type="transmembrane region" description="Helical" evidence="6">
    <location>
        <begin position="137"/>
        <end position="161"/>
    </location>
</feature>
<feature type="transmembrane region" description="Helical" evidence="6">
    <location>
        <begin position="103"/>
        <end position="125"/>
    </location>
</feature>
<dbReference type="GO" id="GO:0016020">
    <property type="term" value="C:membrane"/>
    <property type="evidence" value="ECO:0007669"/>
    <property type="project" value="UniProtKB-SubCell"/>
</dbReference>
<dbReference type="InterPro" id="IPR036259">
    <property type="entry name" value="MFS_trans_sf"/>
</dbReference>
<organism evidence="7 8">
    <name type="scientific">Euplotes crassus</name>
    <dbReference type="NCBI Taxonomy" id="5936"/>
    <lineage>
        <taxon>Eukaryota</taxon>
        <taxon>Sar</taxon>
        <taxon>Alveolata</taxon>
        <taxon>Ciliophora</taxon>
        <taxon>Intramacronucleata</taxon>
        <taxon>Spirotrichea</taxon>
        <taxon>Hypotrichia</taxon>
        <taxon>Euplotida</taxon>
        <taxon>Euplotidae</taxon>
        <taxon>Moneuplotes</taxon>
    </lineage>
</organism>
<dbReference type="InterPro" id="IPR052983">
    <property type="entry name" value="MFS_Riboflavin_Transporter"/>
</dbReference>
<dbReference type="PANTHER" id="PTHR43385:SF1">
    <property type="entry name" value="RIBOFLAVIN TRANSPORTER RIBJ"/>
    <property type="match status" value="1"/>
</dbReference>
<comment type="subcellular location">
    <subcellularLocation>
        <location evidence="1">Membrane</location>
        <topology evidence="1">Multi-pass membrane protein</topology>
    </subcellularLocation>
</comment>
<protein>
    <recommendedName>
        <fullName evidence="9">Major facilitator superfamily (MFS) profile domain-containing protein</fullName>
    </recommendedName>
</protein>
<proteinExistence type="predicted"/>
<gene>
    <name evidence="7" type="ORF">ECRASSUSDP1_LOCUS8914</name>
</gene>
<feature type="transmembrane region" description="Helical" evidence="6">
    <location>
        <begin position="335"/>
        <end position="354"/>
    </location>
</feature>
<feature type="transmembrane region" description="Helical" evidence="6">
    <location>
        <begin position="7"/>
        <end position="32"/>
    </location>
</feature>
<dbReference type="Proteomes" id="UP001295684">
    <property type="component" value="Unassembled WGS sequence"/>
</dbReference>
<comment type="caution">
    <text evidence="7">The sequence shown here is derived from an EMBL/GenBank/DDBJ whole genome shotgun (WGS) entry which is preliminary data.</text>
</comment>
<dbReference type="PROSITE" id="PS51257">
    <property type="entry name" value="PROKAR_LIPOPROTEIN"/>
    <property type="match status" value="1"/>
</dbReference>
<feature type="transmembrane region" description="Helical" evidence="6">
    <location>
        <begin position="270"/>
        <end position="291"/>
    </location>
</feature>
<name>A0AAD1UE70_EUPCR</name>
<feature type="transmembrane region" description="Helical" evidence="6">
    <location>
        <begin position="303"/>
        <end position="323"/>
    </location>
</feature>
<dbReference type="EMBL" id="CAMPGE010008741">
    <property type="protein sequence ID" value="CAI2367626.1"/>
    <property type="molecule type" value="Genomic_DNA"/>
</dbReference>
<feature type="transmembrane region" description="Helical" evidence="6">
    <location>
        <begin position="52"/>
        <end position="71"/>
    </location>
</feature>
<dbReference type="AlphaFoldDB" id="A0AAD1UE70"/>
<dbReference type="Gene3D" id="1.20.1250.20">
    <property type="entry name" value="MFS general substrate transporter like domains"/>
    <property type="match status" value="1"/>
</dbReference>
<evidence type="ECO:0000256" key="1">
    <source>
        <dbReference type="ARBA" id="ARBA00004141"/>
    </source>
</evidence>
<feature type="transmembrane region" description="Helical" evidence="6">
    <location>
        <begin position="78"/>
        <end position="97"/>
    </location>
</feature>
<feature type="transmembrane region" description="Helical" evidence="6">
    <location>
        <begin position="360"/>
        <end position="381"/>
    </location>
</feature>
<evidence type="ECO:0000256" key="5">
    <source>
        <dbReference type="ARBA" id="ARBA00023136"/>
    </source>
</evidence>
<keyword evidence="3 6" id="KW-0812">Transmembrane</keyword>
<evidence type="ECO:0000313" key="7">
    <source>
        <dbReference type="EMBL" id="CAI2367626.1"/>
    </source>
</evidence>
<accession>A0AAD1UE70</accession>
<evidence type="ECO:0008006" key="9">
    <source>
        <dbReference type="Google" id="ProtNLM"/>
    </source>
</evidence>
<sequence length="469" mass="51813">MKDNTKGILLIAAGTIMHLFLGCFFLWGNIAVYVTSYLHKHHEDISLDDTSIIFPISMVASALFTPIAPFAMKKYPPWLCCIFGASIAITCVFFSSFTSNLWLFTFLYGFCFGLGIGPSYMCPIIAGWEYFPNRKGLVNGIIVAGFGSGSFIFSFIAVAIVNPDNELPSLEVSGGKIFPPDSPIPDRVPLMLRVISLIWAALCIISIPFIRSKKKRSIPVQEVESRRTLLINTIDSTDAESALEAPNNNLVSEESIHKTRLREAIFSWRALHICIMMFSSSLYPLYLAANFKSLGLQEIGSDHFITIVGAIGAVANGISRVGWATLFDYFGFKKVYVSIVVLLIINAFTLTLISSNKVLYLIWVAVSFTCLGGHFAIFAPMTAKVFGGKIGSTAYTFLFFAFAISSVITFVLTKESGEGKISRDLLFYIFGGSCVVALLFALFFKETLFVSSKAYRKTKKDVSNYDMLE</sequence>
<keyword evidence="8" id="KW-1185">Reference proteome</keyword>
<dbReference type="PANTHER" id="PTHR43385">
    <property type="entry name" value="RIBOFLAVIN TRANSPORTER RIBJ"/>
    <property type="match status" value="1"/>
</dbReference>
<evidence type="ECO:0000256" key="4">
    <source>
        <dbReference type="ARBA" id="ARBA00022989"/>
    </source>
</evidence>
<evidence type="ECO:0000313" key="8">
    <source>
        <dbReference type="Proteomes" id="UP001295684"/>
    </source>
</evidence>
<evidence type="ECO:0000256" key="6">
    <source>
        <dbReference type="SAM" id="Phobius"/>
    </source>
</evidence>
<feature type="transmembrane region" description="Helical" evidence="6">
    <location>
        <begin position="393"/>
        <end position="413"/>
    </location>
</feature>
<evidence type="ECO:0000256" key="3">
    <source>
        <dbReference type="ARBA" id="ARBA00022692"/>
    </source>
</evidence>
<feature type="transmembrane region" description="Helical" evidence="6">
    <location>
        <begin position="425"/>
        <end position="444"/>
    </location>
</feature>
<reference evidence="7" key="1">
    <citation type="submission" date="2023-07" db="EMBL/GenBank/DDBJ databases">
        <authorList>
            <consortium name="AG Swart"/>
            <person name="Singh M."/>
            <person name="Singh A."/>
            <person name="Seah K."/>
            <person name="Emmerich C."/>
        </authorList>
    </citation>
    <scope>NUCLEOTIDE SEQUENCE</scope>
    <source>
        <strain evidence="7">DP1</strain>
    </source>
</reference>